<evidence type="ECO:0000313" key="2">
    <source>
        <dbReference type="Proteomes" id="UP000184088"/>
    </source>
</evidence>
<evidence type="ECO:0008006" key="3">
    <source>
        <dbReference type="Google" id="ProtNLM"/>
    </source>
</evidence>
<reference evidence="1 2" key="1">
    <citation type="submission" date="2016-11" db="EMBL/GenBank/DDBJ databases">
        <authorList>
            <person name="Jaros S."/>
            <person name="Januszkiewicz K."/>
            <person name="Wedrychowicz H."/>
        </authorList>
    </citation>
    <scope>NUCLEOTIDE SEQUENCE [LARGE SCALE GENOMIC DNA]</scope>
    <source>
        <strain evidence="1 2">DSM 17918</strain>
    </source>
</reference>
<name>A0A1M4TV46_9THEO</name>
<dbReference type="OrthoDB" id="1680616at2"/>
<dbReference type="InterPro" id="IPR021525">
    <property type="entry name" value="DUF3189"/>
</dbReference>
<organism evidence="1 2">
    <name type="scientific">Caldanaerobius fijiensis DSM 17918</name>
    <dbReference type="NCBI Taxonomy" id="1121256"/>
    <lineage>
        <taxon>Bacteria</taxon>
        <taxon>Bacillati</taxon>
        <taxon>Bacillota</taxon>
        <taxon>Clostridia</taxon>
        <taxon>Thermoanaerobacterales</taxon>
        <taxon>Thermoanaerobacteraceae</taxon>
        <taxon>Caldanaerobius</taxon>
    </lineage>
</organism>
<dbReference type="AlphaFoldDB" id="A0A1M4TV46"/>
<dbReference type="Pfam" id="PF11385">
    <property type="entry name" value="DUF3189"/>
    <property type="match status" value="1"/>
</dbReference>
<keyword evidence="2" id="KW-1185">Reference proteome</keyword>
<dbReference type="RefSeq" id="WP_073341334.1">
    <property type="nucleotide sequence ID" value="NZ_FQVH01000002.1"/>
</dbReference>
<accession>A0A1M4TV46</accession>
<sequence>MIILYHCYGGTHSSIIACWMHLNRLPMDSIPDRKTIENLPLFDQLTSQDHGRIIKIGTDELGNTICSLGLKNQKNMIIPALKDLYYEIYKSTDGFLDVDTSQAVNITMKIGGFISRSLKLTALGRPIVVSGSIKAYKNIAQIVANTKKQEQEASKQTVT</sequence>
<dbReference type="STRING" id="1121256.SAMN02746089_00308"/>
<proteinExistence type="predicted"/>
<dbReference type="EMBL" id="FQVH01000002">
    <property type="protein sequence ID" value="SHE48306.1"/>
    <property type="molecule type" value="Genomic_DNA"/>
</dbReference>
<dbReference type="Proteomes" id="UP000184088">
    <property type="component" value="Unassembled WGS sequence"/>
</dbReference>
<evidence type="ECO:0000313" key="1">
    <source>
        <dbReference type="EMBL" id="SHE48306.1"/>
    </source>
</evidence>
<gene>
    <name evidence="1" type="ORF">SAMN02746089_00308</name>
</gene>
<protein>
    <recommendedName>
        <fullName evidence="3">DUF3189 domain-containing protein</fullName>
    </recommendedName>
</protein>